<keyword evidence="3" id="KW-1185">Reference proteome</keyword>
<feature type="region of interest" description="Disordered" evidence="1">
    <location>
        <begin position="70"/>
        <end position="158"/>
    </location>
</feature>
<sequence length="313" mass="35126">MYKYVEYSRSRRSCRHCSCSSSATELSPRTDTLSSSRRTTGSNQKGQDYRYAGYADDECCCLDPRCPLSTRSGQESPSFYSERTSRKSQQNRSSSKHSNPSKIRSRSIRYMIPKLPSMGSDEDANPEDHVQCETNQSESSMSSGLQSKSTATLDSRYREDGPEFSAGVKSTGKCSCACFKPEHRPRSNVLMSAEEIRNTVRSQIAALEKSEAIRCDCDTCKSPSGKSSSSERAMNVSRGHELAAVSSESEKLEPDTIDCHVSANDLVRTEIIDPLIRRLQRVYLNNKIHELGILDSLHDVKAQIKEIYRKREK</sequence>
<dbReference type="KEGG" id="der:6550063"/>
<evidence type="ECO:0000313" key="3">
    <source>
        <dbReference type="Proteomes" id="UP000008711"/>
    </source>
</evidence>
<feature type="region of interest" description="Disordered" evidence="1">
    <location>
        <begin position="20"/>
        <end position="48"/>
    </location>
</feature>
<dbReference type="OMA" id="GHHANDT"/>
<dbReference type="AlphaFoldDB" id="B3NWB0"/>
<feature type="compositionally biased region" description="Polar residues" evidence="1">
    <location>
        <begin position="70"/>
        <end position="82"/>
    </location>
</feature>
<name>B3NWB0_DROER</name>
<feature type="compositionally biased region" description="Low complexity" evidence="1">
    <location>
        <begin position="20"/>
        <end position="42"/>
    </location>
</feature>
<reference evidence="2 3" key="2">
    <citation type="journal article" date="2008" name="Bioinformatics">
        <title>Assembly reconciliation.</title>
        <authorList>
            <person name="Zimin A.V."/>
            <person name="Smith D.R."/>
            <person name="Sutton G."/>
            <person name="Yorke J.A."/>
        </authorList>
    </citation>
    <scope>NUCLEOTIDE SEQUENCE [LARGE SCALE GENOMIC DNA]</scope>
    <source>
        <strain evidence="2 3">TSC#14021-0224.01</strain>
    </source>
</reference>
<dbReference type="HOGENOM" id="CLU_889247_0_0_1"/>
<evidence type="ECO:0000313" key="2">
    <source>
        <dbReference type="EMBL" id="EDV46449.1"/>
    </source>
</evidence>
<dbReference type="OrthoDB" id="7869743at2759"/>
<proteinExistence type="predicted"/>
<feature type="compositionally biased region" description="Low complexity" evidence="1">
    <location>
        <begin position="87"/>
        <end position="98"/>
    </location>
</feature>
<gene>
    <name evidence="2" type="primary">Dere\GG18207</name>
    <name evidence="2" type="synonym">dere_GLEANR_3066</name>
    <name evidence="2" type="synonym">GG18207</name>
    <name evidence="2" type="ORF">Dere_GG18207</name>
</gene>
<evidence type="ECO:0000256" key="1">
    <source>
        <dbReference type="SAM" id="MobiDB-lite"/>
    </source>
</evidence>
<feature type="compositionally biased region" description="Low complexity" evidence="1">
    <location>
        <begin position="137"/>
        <end position="149"/>
    </location>
</feature>
<organism evidence="2 3">
    <name type="scientific">Drosophila erecta</name>
    <name type="common">Fruit fly</name>
    <dbReference type="NCBI Taxonomy" id="7220"/>
    <lineage>
        <taxon>Eukaryota</taxon>
        <taxon>Metazoa</taxon>
        <taxon>Ecdysozoa</taxon>
        <taxon>Arthropoda</taxon>
        <taxon>Hexapoda</taxon>
        <taxon>Insecta</taxon>
        <taxon>Pterygota</taxon>
        <taxon>Neoptera</taxon>
        <taxon>Endopterygota</taxon>
        <taxon>Diptera</taxon>
        <taxon>Brachycera</taxon>
        <taxon>Muscomorpha</taxon>
        <taxon>Ephydroidea</taxon>
        <taxon>Drosophilidae</taxon>
        <taxon>Drosophila</taxon>
        <taxon>Sophophora</taxon>
    </lineage>
</organism>
<dbReference type="EMBL" id="CH954180">
    <property type="protein sequence ID" value="EDV46449.1"/>
    <property type="molecule type" value="Genomic_DNA"/>
</dbReference>
<protein>
    <submittedName>
        <fullName evidence="2">Uncharacterized protein</fullName>
    </submittedName>
</protein>
<dbReference type="Proteomes" id="UP000008711">
    <property type="component" value="Unassembled WGS sequence"/>
</dbReference>
<accession>B3NWB0</accession>
<reference evidence="2 3" key="1">
    <citation type="journal article" date="2007" name="Nature">
        <title>Evolution of genes and genomes on the Drosophila phylogeny.</title>
        <authorList>
            <consortium name="Drosophila 12 Genomes Consortium"/>
            <person name="Clark A.G."/>
            <person name="Eisen M.B."/>
            <person name="Smith D.R."/>
            <person name="Bergman C.M."/>
            <person name="Oliver B."/>
            <person name="Markow T.A."/>
            <person name="Kaufman T.C."/>
            <person name="Kellis M."/>
            <person name="Gelbart W."/>
            <person name="Iyer V.N."/>
            <person name="Pollard D.A."/>
            <person name="Sackton T.B."/>
            <person name="Larracuente A.M."/>
            <person name="Singh N.D."/>
            <person name="Abad J.P."/>
            <person name="Abt D.N."/>
            <person name="Adryan B."/>
            <person name="Aguade M."/>
            <person name="Akashi H."/>
            <person name="Anderson W.W."/>
            <person name="Aquadro C.F."/>
            <person name="Ardell D.H."/>
            <person name="Arguello R."/>
            <person name="Artieri C.G."/>
            <person name="Barbash D.A."/>
            <person name="Barker D."/>
            <person name="Barsanti P."/>
            <person name="Batterham P."/>
            <person name="Batzoglou S."/>
            <person name="Begun D."/>
            <person name="Bhutkar A."/>
            <person name="Blanco E."/>
            <person name="Bosak S.A."/>
            <person name="Bradley R.K."/>
            <person name="Brand A.D."/>
            <person name="Brent M.R."/>
            <person name="Brooks A.N."/>
            <person name="Brown R.H."/>
            <person name="Butlin R.K."/>
            <person name="Caggese C."/>
            <person name="Calvi B.R."/>
            <person name="Bernardo de Carvalho A."/>
            <person name="Caspi A."/>
            <person name="Castrezana S."/>
            <person name="Celniker S.E."/>
            <person name="Chang J.L."/>
            <person name="Chapple C."/>
            <person name="Chatterji S."/>
            <person name="Chinwalla A."/>
            <person name="Civetta A."/>
            <person name="Clifton S.W."/>
            <person name="Comeron J.M."/>
            <person name="Costello J.C."/>
            <person name="Coyne J.A."/>
            <person name="Daub J."/>
            <person name="David R.G."/>
            <person name="Delcher A.L."/>
            <person name="Delehaunty K."/>
            <person name="Do C.B."/>
            <person name="Ebling H."/>
            <person name="Edwards K."/>
            <person name="Eickbush T."/>
            <person name="Evans J.D."/>
            <person name="Filipski A."/>
            <person name="Findeiss S."/>
            <person name="Freyhult E."/>
            <person name="Fulton L."/>
            <person name="Fulton R."/>
            <person name="Garcia A.C."/>
            <person name="Gardiner A."/>
            <person name="Garfield D.A."/>
            <person name="Garvin B.E."/>
            <person name="Gibson G."/>
            <person name="Gilbert D."/>
            <person name="Gnerre S."/>
            <person name="Godfrey J."/>
            <person name="Good R."/>
            <person name="Gotea V."/>
            <person name="Gravely B."/>
            <person name="Greenberg A.J."/>
            <person name="Griffiths-Jones S."/>
            <person name="Gross S."/>
            <person name="Guigo R."/>
            <person name="Gustafson E.A."/>
            <person name="Haerty W."/>
            <person name="Hahn M.W."/>
            <person name="Halligan D.L."/>
            <person name="Halpern A.L."/>
            <person name="Halter G.M."/>
            <person name="Han M.V."/>
            <person name="Heger A."/>
            <person name="Hillier L."/>
            <person name="Hinrichs A.S."/>
            <person name="Holmes I."/>
            <person name="Hoskins R.A."/>
            <person name="Hubisz M.J."/>
            <person name="Hultmark D."/>
            <person name="Huntley M.A."/>
            <person name="Jaffe D.B."/>
            <person name="Jagadeeshan S."/>
            <person name="Jeck W.R."/>
            <person name="Johnson J."/>
            <person name="Jones C.D."/>
            <person name="Jordan W.C."/>
            <person name="Karpen G.H."/>
            <person name="Kataoka E."/>
            <person name="Keightley P.D."/>
            <person name="Kheradpour P."/>
            <person name="Kirkness E.F."/>
            <person name="Koerich L.B."/>
            <person name="Kristiansen K."/>
            <person name="Kudrna D."/>
            <person name="Kulathinal R.J."/>
            <person name="Kumar S."/>
            <person name="Kwok R."/>
            <person name="Lander E."/>
            <person name="Langley C.H."/>
            <person name="Lapoint R."/>
            <person name="Lazzaro B.P."/>
            <person name="Lee S.J."/>
            <person name="Levesque L."/>
            <person name="Li R."/>
            <person name="Lin C.F."/>
            <person name="Lin M.F."/>
            <person name="Lindblad-Toh K."/>
            <person name="Llopart A."/>
            <person name="Long M."/>
            <person name="Low L."/>
            <person name="Lozovsky E."/>
            <person name="Lu J."/>
            <person name="Luo M."/>
            <person name="Machado C.A."/>
            <person name="Makalowski W."/>
            <person name="Marzo M."/>
            <person name="Matsuda M."/>
            <person name="Matzkin L."/>
            <person name="McAllister B."/>
            <person name="McBride C.S."/>
            <person name="McKernan B."/>
            <person name="McKernan K."/>
            <person name="Mendez-Lago M."/>
            <person name="Minx P."/>
            <person name="Mollenhauer M.U."/>
            <person name="Montooth K."/>
            <person name="Mount S.M."/>
            <person name="Mu X."/>
            <person name="Myers E."/>
            <person name="Negre B."/>
            <person name="Newfeld S."/>
            <person name="Nielsen R."/>
            <person name="Noor M.A."/>
            <person name="O'Grady P."/>
            <person name="Pachter L."/>
            <person name="Papaceit M."/>
            <person name="Parisi M.J."/>
            <person name="Parisi M."/>
            <person name="Parts L."/>
            <person name="Pedersen J.S."/>
            <person name="Pesole G."/>
            <person name="Phillippy A.M."/>
            <person name="Ponting C.P."/>
            <person name="Pop M."/>
            <person name="Porcelli D."/>
            <person name="Powell J.R."/>
            <person name="Prohaska S."/>
            <person name="Pruitt K."/>
            <person name="Puig M."/>
            <person name="Quesneville H."/>
            <person name="Ram K.R."/>
            <person name="Rand D."/>
            <person name="Rasmussen M.D."/>
            <person name="Reed L.K."/>
            <person name="Reenan R."/>
            <person name="Reily A."/>
            <person name="Remington K.A."/>
            <person name="Rieger T.T."/>
            <person name="Ritchie M.G."/>
            <person name="Robin C."/>
            <person name="Rogers Y.H."/>
            <person name="Rohde C."/>
            <person name="Rozas J."/>
            <person name="Rubenfield M.J."/>
            <person name="Ruiz A."/>
            <person name="Russo S."/>
            <person name="Salzberg S.L."/>
            <person name="Sanchez-Gracia A."/>
            <person name="Saranga D.J."/>
            <person name="Sato H."/>
            <person name="Schaeffer S.W."/>
            <person name="Schatz M.C."/>
            <person name="Schlenke T."/>
            <person name="Schwartz R."/>
            <person name="Segarra C."/>
            <person name="Singh R.S."/>
            <person name="Sirot L."/>
            <person name="Sirota M."/>
            <person name="Sisneros N.B."/>
            <person name="Smith C.D."/>
            <person name="Smith T.F."/>
            <person name="Spieth J."/>
            <person name="Stage D.E."/>
            <person name="Stark A."/>
            <person name="Stephan W."/>
            <person name="Strausberg R.L."/>
            <person name="Strempel S."/>
            <person name="Sturgill D."/>
            <person name="Sutton G."/>
            <person name="Sutton G.G."/>
            <person name="Tao W."/>
            <person name="Teichmann S."/>
            <person name="Tobari Y.N."/>
            <person name="Tomimura Y."/>
            <person name="Tsolas J.M."/>
            <person name="Valente V.L."/>
            <person name="Venter E."/>
            <person name="Venter J.C."/>
            <person name="Vicario S."/>
            <person name="Vieira F.G."/>
            <person name="Vilella A.J."/>
            <person name="Villasante A."/>
            <person name="Walenz B."/>
            <person name="Wang J."/>
            <person name="Wasserman M."/>
            <person name="Watts T."/>
            <person name="Wilson D."/>
            <person name="Wilson R.K."/>
            <person name="Wing R.A."/>
            <person name="Wolfner M.F."/>
            <person name="Wong A."/>
            <person name="Wong G.K."/>
            <person name="Wu C.I."/>
            <person name="Wu G."/>
            <person name="Yamamoto D."/>
            <person name="Yang H.P."/>
            <person name="Yang S.P."/>
            <person name="Yorke J.A."/>
            <person name="Yoshida K."/>
            <person name="Zdobnov E."/>
            <person name="Zhang P."/>
            <person name="Zhang Y."/>
            <person name="Zimin A.V."/>
            <person name="Baldwin J."/>
            <person name="Abdouelleil A."/>
            <person name="Abdulkadir J."/>
            <person name="Abebe A."/>
            <person name="Abera B."/>
            <person name="Abreu J."/>
            <person name="Acer S.C."/>
            <person name="Aftuck L."/>
            <person name="Alexander A."/>
            <person name="An P."/>
            <person name="Anderson E."/>
            <person name="Anderson S."/>
            <person name="Arachi H."/>
            <person name="Azer M."/>
            <person name="Bachantsang P."/>
            <person name="Barry A."/>
            <person name="Bayul T."/>
            <person name="Berlin A."/>
            <person name="Bessette D."/>
            <person name="Bloom T."/>
            <person name="Blye J."/>
            <person name="Boguslavskiy L."/>
            <person name="Bonnet C."/>
            <person name="Boukhgalter B."/>
            <person name="Bourzgui I."/>
            <person name="Brown A."/>
            <person name="Cahill P."/>
            <person name="Channer S."/>
            <person name="Cheshatsang Y."/>
            <person name="Chuda L."/>
            <person name="Citroen M."/>
            <person name="Collymore A."/>
            <person name="Cooke P."/>
            <person name="Costello M."/>
            <person name="D'Aco K."/>
            <person name="Daza R."/>
            <person name="De Haan G."/>
            <person name="DeGray S."/>
            <person name="DeMaso C."/>
            <person name="Dhargay N."/>
            <person name="Dooley K."/>
            <person name="Dooley E."/>
            <person name="Doricent M."/>
            <person name="Dorje P."/>
            <person name="Dorjee K."/>
            <person name="Dupes A."/>
            <person name="Elong R."/>
            <person name="Falk J."/>
            <person name="Farina A."/>
            <person name="Faro S."/>
            <person name="Ferguson D."/>
            <person name="Fisher S."/>
            <person name="Foley C.D."/>
            <person name="Franke A."/>
            <person name="Friedrich D."/>
            <person name="Gadbois L."/>
            <person name="Gearin G."/>
            <person name="Gearin C.R."/>
            <person name="Giannoukos G."/>
            <person name="Goode T."/>
            <person name="Graham J."/>
            <person name="Grandbois E."/>
            <person name="Grewal S."/>
            <person name="Gyaltsen K."/>
            <person name="Hafez N."/>
            <person name="Hagos B."/>
            <person name="Hall J."/>
            <person name="Henson C."/>
            <person name="Hollinger A."/>
            <person name="Honan T."/>
            <person name="Huard M.D."/>
            <person name="Hughes L."/>
            <person name="Hurhula B."/>
            <person name="Husby M.E."/>
            <person name="Kamat A."/>
            <person name="Kanga B."/>
            <person name="Kashin S."/>
            <person name="Khazanovich D."/>
            <person name="Kisner P."/>
            <person name="Lance K."/>
            <person name="Lara M."/>
            <person name="Lee W."/>
            <person name="Lennon N."/>
            <person name="Letendre F."/>
            <person name="LeVine R."/>
            <person name="Lipovsky A."/>
            <person name="Liu X."/>
            <person name="Liu J."/>
            <person name="Liu S."/>
            <person name="Lokyitsang T."/>
            <person name="Lokyitsang Y."/>
            <person name="Lubonja R."/>
            <person name="Lui A."/>
            <person name="MacDonald P."/>
            <person name="Magnisalis V."/>
            <person name="Maru K."/>
            <person name="Matthews C."/>
            <person name="McCusker W."/>
            <person name="McDonough S."/>
            <person name="Mehta T."/>
            <person name="Meldrim J."/>
            <person name="Meneus L."/>
            <person name="Mihai O."/>
            <person name="Mihalev A."/>
            <person name="Mihova T."/>
            <person name="Mittelman R."/>
            <person name="Mlenga V."/>
            <person name="Montmayeur A."/>
            <person name="Mulrain L."/>
            <person name="Navidi A."/>
            <person name="Naylor J."/>
            <person name="Negash T."/>
            <person name="Nguyen T."/>
            <person name="Nguyen N."/>
            <person name="Nicol R."/>
            <person name="Norbu C."/>
            <person name="Norbu N."/>
            <person name="Novod N."/>
            <person name="O'Neill B."/>
            <person name="Osman S."/>
            <person name="Markiewicz E."/>
            <person name="Oyono O.L."/>
            <person name="Patti C."/>
            <person name="Phunkhang P."/>
            <person name="Pierre F."/>
            <person name="Priest M."/>
            <person name="Raghuraman S."/>
            <person name="Rege F."/>
            <person name="Reyes R."/>
            <person name="Rise C."/>
            <person name="Rogov P."/>
            <person name="Ross K."/>
            <person name="Ryan E."/>
            <person name="Settipalli S."/>
            <person name="Shea T."/>
            <person name="Sherpa N."/>
            <person name="Shi L."/>
            <person name="Shih D."/>
            <person name="Sparrow T."/>
            <person name="Spaulding J."/>
            <person name="Stalker J."/>
            <person name="Stange-Thomann N."/>
            <person name="Stavropoulos S."/>
            <person name="Stone C."/>
            <person name="Strader C."/>
            <person name="Tesfaye S."/>
            <person name="Thomson T."/>
            <person name="Thoulutsang Y."/>
            <person name="Thoulutsang D."/>
            <person name="Topham K."/>
            <person name="Topping I."/>
            <person name="Tsamla T."/>
            <person name="Vassiliev H."/>
            <person name="Vo A."/>
            <person name="Wangchuk T."/>
            <person name="Wangdi T."/>
            <person name="Weiand M."/>
            <person name="Wilkinson J."/>
            <person name="Wilson A."/>
            <person name="Yadav S."/>
            <person name="Young G."/>
            <person name="Yu Q."/>
            <person name="Zembek L."/>
            <person name="Zhong D."/>
            <person name="Zimmer A."/>
            <person name="Zwirko Z."/>
            <person name="Jaffe D.B."/>
            <person name="Alvarez P."/>
            <person name="Brockman W."/>
            <person name="Butler J."/>
            <person name="Chin C."/>
            <person name="Gnerre S."/>
            <person name="Grabherr M."/>
            <person name="Kleber M."/>
            <person name="Mauceli E."/>
            <person name="MacCallum I."/>
        </authorList>
    </citation>
    <scope>NUCLEOTIDE SEQUENCE [LARGE SCALE GENOMIC DNA]</scope>
    <source>
        <strain evidence="2 3">TSC#14021-0224.01</strain>
    </source>
</reference>